<name>A0A1G2CMH0_9BACT</name>
<evidence type="ECO:0000259" key="13">
    <source>
        <dbReference type="Pfam" id="PF04563"/>
    </source>
</evidence>
<evidence type="ECO:0000256" key="1">
    <source>
        <dbReference type="ARBA" id="ARBA00022478"/>
    </source>
</evidence>
<evidence type="ECO:0000256" key="4">
    <source>
        <dbReference type="ARBA" id="ARBA00023163"/>
    </source>
</evidence>
<feature type="domain" description="RNA polymerase beta subunit protrusion" evidence="13">
    <location>
        <begin position="24"/>
        <end position="362"/>
    </location>
</feature>
<evidence type="ECO:0000256" key="9">
    <source>
        <dbReference type="SAM" id="MobiDB-lite"/>
    </source>
</evidence>
<dbReference type="Pfam" id="PF10385">
    <property type="entry name" value="RNA_pol_Rpb2_45"/>
    <property type="match status" value="1"/>
</dbReference>
<feature type="domain" description="RNA polymerase Rpb2" evidence="14">
    <location>
        <begin position="381"/>
        <end position="448"/>
    </location>
</feature>
<dbReference type="InterPro" id="IPR010243">
    <property type="entry name" value="RNA_pol_bsu_bac"/>
</dbReference>
<dbReference type="GO" id="GO:0000428">
    <property type="term" value="C:DNA-directed RNA polymerase complex"/>
    <property type="evidence" value="ECO:0007669"/>
    <property type="project" value="UniProtKB-KW"/>
</dbReference>
<dbReference type="GO" id="GO:0003677">
    <property type="term" value="F:DNA binding"/>
    <property type="evidence" value="ECO:0007669"/>
    <property type="project" value="UniProtKB-UniRule"/>
</dbReference>
<evidence type="ECO:0000256" key="2">
    <source>
        <dbReference type="ARBA" id="ARBA00022679"/>
    </source>
</evidence>
<dbReference type="InterPro" id="IPR007642">
    <property type="entry name" value="RNA_pol_Rpb2_2"/>
</dbReference>
<dbReference type="InterPro" id="IPR019462">
    <property type="entry name" value="DNA-dir_RNA_pol_bsu_external_1"/>
</dbReference>
<dbReference type="GO" id="GO:0003899">
    <property type="term" value="F:DNA-directed RNA polymerase activity"/>
    <property type="evidence" value="ECO:0007669"/>
    <property type="project" value="UniProtKB-UniRule"/>
</dbReference>
<dbReference type="Pfam" id="PF04563">
    <property type="entry name" value="RNA_pol_Rpb2_1"/>
    <property type="match status" value="1"/>
</dbReference>
<keyword evidence="4 6" id="KW-0804">Transcription</keyword>
<dbReference type="Proteomes" id="UP000178599">
    <property type="component" value="Unassembled WGS sequence"/>
</dbReference>
<dbReference type="InterPro" id="IPR007120">
    <property type="entry name" value="DNA-dir_RNAP_su2_dom"/>
</dbReference>
<comment type="catalytic activity">
    <reaction evidence="5 6 8">
        <text>RNA(n) + a ribonucleoside 5'-triphosphate = RNA(n+1) + diphosphate</text>
        <dbReference type="Rhea" id="RHEA:21248"/>
        <dbReference type="Rhea" id="RHEA-COMP:14527"/>
        <dbReference type="Rhea" id="RHEA-COMP:17342"/>
        <dbReference type="ChEBI" id="CHEBI:33019"/>
        <dbReference type="ChEBI" id="CHEBI:61557"/>
        <dbReference type="ChEBI" id="CHEBI:140395"/>
        <dbReference type="EC" id="2.7.7.6"/>
    </reaction>
</comment>
<dbReference type="GO" id="GO:0006351">
    <property type="term" value="P:DNA-templated transcription"/>
    <property type="evidence" value="ECO:0007669"/>
    <property type="project" value="UniProtKB-UniRule"/>
</dbReference>
<evidence type="ECO:0000259" key="10">
    <source>
        <dbReference type="Pfam" id="PF00562"/>
    </source>
</evidence>
<dbReference type="PROSITE" id="PS01166">
    <property type="entry name" value="RNA_POL_BETA"/>
    <property type="match status" value="1"/>
</dbReference>
<dbReference type="Pfam" id="PF00562">
    <property type="entry name" value="RNA_pol_Rpb2_6"/>
    <property type="match status" value="1"/>
</dbReference>
<dbReference type="InterPro" id="IPR014724">
    <property type="entry name" value="RNA_pol_RPB2_OB-fold"/>
</dbReference>
<evidence type="ECO:0000256" key="8">
    <source>
        <dbReference type="RuleBase" id="RU363031"/>
    </source>
</evidence>
<dbReference type="InterPro" id="IPR037033">
    <property type="entry name" value="DNA-dir_RNAP_su2_hyb_sf"/>
</dbReference>
<evidence type="ECO:0000313" key="16">
    <source>
        <dbReference type="EMBL" id="OGZ02583.1"/>
    </source>
</evidence>
<dbReference type="Gene3D" id="2.30.150.10">
    <property type="entry name" value="DNA-directed RNA polymerase, beta subunit, external 1 domain"/>
    <property type="match status" value="1"/>
</dbReference>
<comment type="function">
    <text evidence="6 8">DNA-dependent RNA polymerase catalyzes the transcription of DNA into RNA using the four ribonucleoside triphosphates as substrates.</text>
</comment>
<dbReference type="Gene3D" id="2.40.50.150">
    <property type="match status" value="1"/>
</dbReference>
<dbReference type="PANTHER" id="PTHR20856">
    <property type="entry name" value="DNA-DIRECTED RNA POLYMERASE I SUBUNIT 2"/>
    <property type="match status" value="1"/>
</dbReference>
<feature type="domain" description="DNA-directed RNA polymerase beta subunit external 1" evidence="15">
    <location>
        <begin position="459"/>
        <end position="523"/>
    </location>
</feature>
<reference evidence="16 17" key="1">
    <citation type="journal article" date="2016" name="Nat. Commun.">
        <title>Thousands of microbial genomes shed light on interconnected biogeochemical processes in an aquifer system.</title>
        <authorList>
            <person name="Anantharaman K."/>
            <person name="Brown C.T."/>
            <person name="Hug L.A."/>
            <person name="Sharon I."/>
            <person name="Castelle C.J."/>
            <person name="Probst A.J."/>
            <person name="Thomas B.C."/>
            <person name="Singh A."/>
            <person name="Wilkins M.J."/>
            <person name="Karaoz U."/>
            <person name="Brodie E.L."/>
            <person name="Williams K.H."/>
            <person name="Hubbard S.S."/>
            <person name="Banfield J.F."/>
        </authorList>
    </citation>
    <scope>NUCLEOTIDE SEQUENCE [LARGE SCALE GENOMIC DNA]</scope>
</reference>
<proteinExistence type="inferred from homology"/>
<feature type="domain" description="RNA polymerase Rpb2" evidence="11">
    <location>
        <begin position="971"/>
        <end position="1046"/>
    </location>
</feature>
<dbReference type="InterPro" id="IPR037034">
    <property type="entry name" value="RNA_pol_Rpb2_2_sf"/>
</dbReference>
<keyword evidence="3 6" id="KW-0548">Nucleotidyltransferase</keyword>
<comment type="subunit">
    <text evidence="6 8">The RNAP catalytic core consists of 2 alpha, 1 beta, 1 beta' and 1 omega subunit. When a sigma factor is associated with the core the holoenzyme is formed, which can initiate transcription.</text>
</comment>
<feature type="domain" description="DNA-directed RNA polymerase subunit 2 hybrid-binding" evidence="10">
    <location>
        <begin position="585"/>
        <end position="969"/>
    </location>
</feature>
<dbReference type="NCBIfam" id="NF001616">
    <property type="entry name" value="PRK00405.1"/>
    <property type="match status" value="1"/>
</dbReference>
<dbReference type="InterPro" id="IPR042107">
    <property type="entry name" value="DNA-dir_RNA_pol_bsu_ext_1_sf"/>
</dbReference>
<dbReference type="Gene3D" id="3.90.1100.10">
    <property type="match status" value="1"/>
</dbReference>
<evidence type="ECO:0000259" key="15">
    <source>
        <dbReference type="Pfam" id="PF10385"/>
    </source>
</evidence>
<dbReference type="Pfam" id="PF04561">
    <property type="entry name" value="RNA_pol_Rpb2_2"/>
    <property type="match status" value="1"/>
</dbReference>
<dbReference type="Pfam" id="PF04560">
    <property type="entry name" value="RNA_pol_Rpb2_7"/>
    <property type="match status" value="1"/>
</dbReference>
<evidence type="ECO:0000313" key="17">
    <source>
        <dbReference type="Proteomes" id="UP000178599"/>
    </source>
</evidence>
<dbReference type="HAMAP" id="MF_01321">
    <property type="entry name" value="RNApol_bact_RpoB"/>
    <property type="match status" value="1"/>
</dbReference>
<evidence type="ECO:0000256" key="7">
    <source>
        <dbReference type="RuleBase" id="RU000434"/>
    </source>
</evidence>
<dbReference type="Gene3D" id="2.40.270.10">
    <property type="entry name" value="DNA-directed RNA polymerase, subunit 2, domain 6"/>
    <property type="match status" value="2"/>
</dbReference>
<protein>
    <recommendedName>
        <fullName evidence="6 8">DNA-directed RNA polymerase subunit beta</fullName>
        <shortName evidence="6">RNAP subunit beta</shortName>
        <ecNumber evidence="6 8">2.7.7.6</ecNumber>
    </recommendedName>
    <alternativeName>
        <fullName evidence="6">RNA polymerase subunit beta</fullName>
    </alternativeName>
    <alternativeName>
        <fullName evidence="6">Transcriptase subunit beta</fullName>
    </alternativeName>
</protein>
<evidence type="ECO:0000259" key="11">
    <source>
        <dbReference type="Pfam" id="PF04560"/>
    </source>
</evidence>
<dbReference type="SUPFAM" id="SSF64484">
    <property type="entry name" value="beta and beta-prime subunits of DNA dependent RNA-polymerase"/>
    <property type="match status" value="1"/>
</dbReference>
<evidence type="ECO:0000256" key="5">
    <source>
        <dbReference type="ARBA" id="ARBA00048552"/>
    </source>
</evidence>
<evidence type="ECO:0000256" key="6">
    <source>
        <dbReference type="HAMAP-Rule" id="MF_01321"/>
    </source>
</evidence>
<gene>
    <name evidence="6" type="primary">rpoB</name>
    <name evidence="16" type="ORF">A2390_00135</name>
</gene>
<dbReference type="CDD" id="cd00653">
    <property type="entry name" value="RNA_pol_B_RPB2"/>
    <property type="match status" value="1"/>
</dbReference>
<dbReference type="EMBL" id="MHLE01000027">
    <property type="protein sequence ID" value="OGZ02583.1"/>
    <property type="molecule type" value="Genomic_DNA"/>
</dbReference>
<comment type="similarity">
    <text evidence="6 7">Belongs to the RNA polymerase beta chain family.</text>
</comment>
<dbReference type="InterPro" id="IPR015712">
    <property type="entry name" value="DNA-dir_RNA_pol_su2"/>
</dbReference>
<dbReference type="Gene3D" id="3.90.1800.10">
    <property type="entry name" value="RNA polymerase alpha subunit dimerisation domain"/>
    <property type="match status" value="1"/>
</dbReference>
<accession>A0A1G2CMH0</accession>
<dbReference type="EC" id="2.7.7.6" evidence="6 8"/>
<dbReference type="GO" id="GO:0032549">
    <property type="term" value="F:ribonucleoside binding"/>
    <property type="evidence" value="ECO:0007669"/>
    <property type="project" value="InterPro"/>
</dbReference>
<dbReference type="Gene3D" id="2.40.50.100">
    <property type="match status" value="1"/>
</dbReference>
<evidence type="ECO:0000259" key="14">
    <source>
        <dbReference type="Pfam" id="PF04565"/>
    </source>
</evidence>
<keyword evidence="2 6" id="KW-0808">Transferase</keyword>
<keyword evidence="1 6" id="KW-0240">DNA-directed RNA polymerase</keyword>
<dbReference type="InterPro" id="IPR007641">
    <property type="entry name" value="RNA_pol_Rpb2_7"/>
</dbReference>
<dbReference type="Gene3D" id="3.90.1110.10">
    <property type="entry name" value="RNA polymerase Rpb2, domain 2"/>
    <property type="match status" value="1"/>
</dbReference>
<feature type="domain" description="RNA polymerase Rpb2" evidence="12">
    <location>
        <begin position="134"/>
        <end position="322"/>
    </location>
</feature>
<dbReference type="FunFam" id="3.90.1800.10:FF:000001">
    <property type="entry name" value="DNA-directed RNA polymerase subunit beta"/>
    <property type="match status" value="1"/>
</dbReference>
<sequence>MPKLPIKVFSSHFSSSVAEPKLDAIQKDSYNWFLKKGLKELFQEISPVSDYTNEELDLFFEDYTFDEPKYTEEQARYKDASYEAALRAKLRLVRKKNKTEETQEVYLGDFPVMSERGTFIINGVERVIVSQLVRSPGVYFTANIWRGQKLFGAKIIPNRGAWLEFETEPTGLISVKIDRHRKTPVTDLLRIFNLVNNDNIKKEFSSVDSGKIKFIDISLSKDVASDAMSSYLEIYKRIRPGDLATAENAKNLIDSMFNRSDRYDLSEVGRFKLNQRLDSKGNESHLLSLNDLILIIKEVIRLNNSQAEEPDDIDHLGNRRIRPVGELLQGRLRVGLARMKRVIQDRMSTMDFDTLTPAQLVNPRILMAISKEFFSSSQLSQFMDQINPLSEVEHKRRLSTMGPGGLVRERAGFEVRDVHSSYYGRICPIATPEGANIGLVNHLSNFARLNSLGFLETPYFKVKDRKITDELVWLNAFEEEKHKISPSDVALEDGKIVNGIVDARIKGEPDVCLSREVDLIDVAPHQFASVATSLIPFLRHDDANRALMGSNMQRQAVIPLKAEAPIVSTGMEEKAALDSGYLIIAESAGEIIEVDATHIKVKYKDETKEYNLNKFKRSNQYGSISQRPKVKKGEKVKKGDILADGPSIDNGVLALGQNLTVAFVSFEGANFEDAIILSENLVKNDIFSSVHIENYYCDVRDTKLGPEITTPDIPNVSEEKLKNLDEEGIIRIGAEVKAGDILVGKISPKGEADLTSEERLLRAIFGEKVRDVKDTSLTLPHGKYGRVIGIKIFSRERGDNLEPGVIKKIQVDIAQLRKVRVGDKLAGRHGNKGVISQIRAVEDMPYLTDGTPVDIILNPLGVVSRMNLGQILETHLGWAAKTLGYRAVTPSLAGATENEIVEELKKAGLSEDGKVELIDSRTGEHFNQRVTVGCIYMLKLNHLVEDKIHSRSIGPYSLITQQPLGGKAQFGGQRFGEMEVWALEGYGAAYTLQEMLTVKSDDIMGRSAAFESIIRGEKIKNPNIPASFNVMMNELKALGFNIRLIDSLSEKTRFNSEESNNEEERPRRRKTAE</sequence>
<evidence type="ECO:0000259" key="12">
    <source>
        <dbReference type="Pfam" id="PF04561"/>
    </source>
</evidence>
<dbReference type="InterPro" id="IPR007121">
    <property type="entry name" value="RNA_pol_bsu_CS"/>
</dbReference>
<dbReference type="NCBIfam" id="TIGR02013">
    <property type="entry name" value="rpoB"/>
    <property type="match status" value="1"/>
</dbReference>
<dbReference type="InterPro" id="IPR007645">
    <property type="entry name" value="RNA_pol_Rpb2_3"/>
</dbReference>
<dbReference type="AlphaFoldDB" id="A0A1G2CMH0"/>
<dbReference type="Pfam" id="PF04565">
    <property type="entry name" value="RNA_pol_Rpb2_3"/>
    <property type="match status" value="1"/>
</dbReference>
<organism evidence="16 17">
    <name type="scientific">Candidatus Liptonbacteria bacterium RIFOXYB1_FULL_36_10</name>
    <dbReference type="NCBI Taxonomy" id="1798654"/>
    <lineage>
        <taxon>Bacteria</taxon>
        <taxon>Candidatus Liptoniibacteriota</taxon>
    </lineage>
</organism>
<feature type="region of interest" description="Disordered" evidence="9">
    <location>
        <begin position="1052"/>
        <end position="1073"/>
    </location>
</feature>
<comment type="caution">
    <text evidence="16">The sequence shown here is derived from an EMBL/GenBank/DDBJ whole genome shotgun (WGS) entry which is preliminary data.</text>
</comment>
<dbReference type="InterPro" id="IPR007644">
    <property type="entry name" value="RNA_pol_bsu_protrusion"/>
</dbReference>
<evidence type="ECO:0000256" key="3">
    <source>
        <dbReference type="ARBA" id="ARBA00022695"/>
    </source>
</evidence>